<evidence type="ECO:0000256" key="2">
    <source>
        <dbReference type="ARBA" id="ARBA00022729"/>
    </source>
</evidence>
<evidence type="ECO:0000313" key="7">
    <source>
        <dbReference type="Proteomes" id="UP001501509"/>
    </source>
</evidence>
<evidence type="ECO:0000256" key="3">
    <source>
        <dbReference type="ARBA" id="ARBA00022801"/>
    </source>
</evidence>
<feature type="domain" description="Peptidase S33 tripeptidyl aminopeptidase-like C-terminal" evidence="5">
    <location>
        <begin position="417"/>
        <end position="509"/>
    </location>
</feature>
<keyword evidence="3 6" id="KW-0378">Hydrolase</keyword>
<evidence type="ECO:0000259" key="5">
    <source>
        <dbReference type="Pfam" id="PF08386"/>
    </source>
</evidence>
<dbReference type="InterPro" id="IPR051601">
    <property type="entry name" value="Serine_prot/Carboxylest_S33"/>
</dbReference>
<sequence>MKPTFTRTGRRLVPALALIAVSATVVPLAEAAGGPPADGGPPPPLRWKSCVQVSDDAAGRELDRAGARCAELTVPLDHSRPGGRTITLALSLLPATDRDRRIGTLVLNSGGPGEGTLDKPLQTRAAMKDVGARYDLVGLDPRFVGRSTPLDCGWPIGLWLRSAGPTRARFDHQVAVQRDLAERCARRHADVLPYVNTRDTARDIDLVRRALGERRVSFLGYSYGSYLGAVYLQMFPGRTDRVVLDSAGDPHKWGPRATQGTEDEAERALHGWAAWAARRHGTYGLGATPARVLATVNAIVAAAERRPLRVGPYEVDDQAVPYLLSVGSGDDRPAARADFASTVRTLNEAAHRRPAEPGPELDRFLTFILTGAGSPLASPTAAITCGDRAAPRDPGTYWNDVQRSRARHPLFGPLKNNIWPCAFWPNEPRELPTRIGNSAPALIVSATGDTATTYEGSRAMRRALTGSRLLTLRGTTAHGIYGEYGNACVDAKVNAYLATGALPAADLVCRP</sequence>
<dbReference type="InterPro" id="IPR013595">
    <property type="entry name" value="Pept_S33_TAP-like_C"/>
</dbReference>
<keyword evidence="7" id="KW-1185">Reference proteome</keyword>
<name>A0ABN3PSQ5_9ACTN</name>
<proteinExistence type="inferred from homology"/>
<dbReference type="RefSeq" id="WP_344541119.1">
    <property type="nucleotide sequence ID" value="NZ_BAAATD010000003.1"/>
</dbReference>
<dbReference type="SUPFAM" id="SSF53474">
    <property type="entry name" value="alpha/beta-Hydrolases"/>
    <property type="match status" value="1"/>
</dbReference>
<feature type="chain" id="PRO_5047085862" evidence="4">
    <location>
        <begin position="32"/>
        <end position="511"/>
    </location>
</feature>
<evidence type="ECO:0000256" key="4">
    <source>
        <dbReference type="SAM" id="SignalP"/>
    </source>
</evidence>
<accession>A0ABN3PSQ5</accession>
<keyword evidence="2 4" id="KW-0732">Signal</keyword>
<dbReference type="EMBL" id="BAAATD010000003">
    <property type="protein sequence ID" value="GAA2593648.1"/>
    <property type="molecule type" value="Genomic_DNA"/>
</dbReference>
<organism evidence="6 7">
    <name type="scientific">Actinomadura fulvescens</name>
    <dbReference type="NCBI Taxonomy" id="46160"/>
    <lineage>
        <taxon>Bacteria</taxon>
        <taxon>Bacillati</taxon>
        <taxon>Actinomycetota</taxon>
        <taxon>Actinomycetes</taxon>
        <taxon>Streptosporangiales</taxon>
        <taxon>Thermomonosporaceae</taxon>
        <taxon>Actinomadura</taxon>
    </lineage>
</organism>
<comment type="similarity">
    <text evidence="1">Belongs to the peptidase S33 family.</text>
</comment>
<evidence type="ECO:0000256" key="1">
    <source>
        <dbReference type="ARBA" id="ARBA00010088"/>
    </source>
</evidence>
<dbReference type="GO" id="GO:0016787">
    <property type="term" value="F:hydrolase activity"/>
    <property type="evidence" value="ECO:0007669"/>
    <property type="project" value="UniProtKB-KW"/>
</dbReference>
<dbReference type="InterPro" id="IPR029058">
    <property type="entry name" value="AB_hydrolase_fold"/>
</dbReference>
<dbReference type="Pfam" id="PF08386">
    <property type="entry name" value="Abhydrolase_4"/>
    <property type="match status" value="1"/>
</dbReference>
<dbReference type="PANTHER" id="PTHR43248:SF29">
    <property type="entry name" value="TRIPEPTIDYL AMINOPEPTIDASE"/>
    <property type="match status" value="1"/>
</dbReference>
<protein>
    <submittedName>
        <fullName evidence="6">Alpha/beta hydrolase</fullName>
    </submittedName>
</protein>
<dbReference type="Proteomes" id="UP001501509">
    <property type="component" value="Unassembled WGS sequence"/>
</dbReference>
<feature type="signal peptide" evidence="4">
    <location>
        <begin position="1"/>
        <end position="31"/>
    </location>
</feature>
<gene>
    <name evidence="6" type="ORF">GCM10010411_28500</name>
</gene>
<reference evidence="6 7" key="1">
    <citation type="journal article" date="2019" name="Int. J. Syst. Evol. Microbiol.">
        <title>The Global Catalogue of Microorganisms (GCM) 10K type strain sequencing project: providing services to taxonomists for standard genome sequencing and annotation.</title>
        <authorList>
            <consortium name="The Broad Institute Genomics Platform"/>
            <consortium name="The Broad Institute Genome Sequencing Center for Infectious Disease"/>
            <person name="Wu L."/>
            <person name="Ma J."/>
        </authorList>
    </citation>
    <scope>NUCLEOTIDE SEQUENCE [LARGE SCALE GENOMIC DNA]</scope>
    <source>
        <strain evidence="6 7">JCM 6833</strain>
    </source>
</reference>
<dbReference type="Gene3D" id="3.40.50.1820">
    <property type="entry name" value="alpha/beta hydrolase"/>
    <property type="match status" value="1"/>
</dbReference>
<evidence type="ECO:0000313" key="6">
    <source>
        <dbReference type="EMBL" id="GAA2593648.1"/>
    </source>
</evidence>
<dbReference type="PANTHER" id="PTHR43248">
    <property type="entry name" value="2-SUCCINYL-6-HYDROXY-2,4-CYCLOHEXADIENE-1-CARBOXYLATE SYNTHASE"/>
    <property type="match status" value="1"/>
</dbReference>
<comment type="caution">
    <text evidence="6">The sequence shown here is derived from an EMBL/GenBank/DDBJ whole genome shotgun (WGS) entry which is preliminary data.</text>
</comment>